<keyword evidence="7" id="KW-1185">Reference proteome</keyword>
<accession>A0A8T2WLK5</accession>
<evidence type="ECO:0000313" key="6">
    <source>
        <dbReference type="EMBL" id="KAH8481726.1"/>
    </source>
</evidence>
<protein>
    <recommendedName>
        <fullName evidence="5">Fe2OG dioxygenase domain-containing protein</fullName>
    </recommendedName>
</protein>
<dbReference type="GO" id="GO:0031418">
    <property type="term" value="F:L-ascorbic acid binding"/>
    <property type="evidence" value="ECO:0007669"/>
    <property type="project" value="UniProtKB-KW"/>
</dbReference>
<dbReference type="SUPFAM" id="SSF51197">
    <property type="entry name" value="Clavaminate synthase-like"/>
    <property type="match status" value="1"/>
</dbReference>
<reference evidence="6" key="1">
    <citation type="journal article" date="2021" name="J. Hered.">
        <title>Genome Assembly of Salicaceae Populus deltoides (Eastern Cottonwood) I-69 Based on Nanopore Sequencing and Hi-C Technologies.</title>
        <authorList>
            <person name="Bai S."/>
            <person name="Wu H."/>
            <person name="Zhang J."/>
            <person name="Pan Z."/>
            <person name="Zhao W."/>
            <person name="Li Z."/>
            <person name="Tong C."/>
        </authorList>
    </citation>
    <scope>NUCLEOTIDE SEQUENCE</scope>
    <source>
        <tissue evidence="6">Leaf</tissue>
    </source>
</reference>
<evidence type="ECO:0000256" key="3">
    <source>
        <dbReference type="ARBA" id="ARBA00023004"/>
    </source>
</evidence>
<dbReference type="InterPro" id="IPR044861">
    <property type="entry name" value="IPNS-like_FE2OG_OXY"/>
</dbReference>
<proteinExistence type="inferred from homology"/>
<name>A0A8T2WLK5_POPDE</name>
<keyword evidence="3 4" id="KW-0408">Iron</keyword>
<evidence type="ECO:0000256" key="1">
    <source>
        <dbReference type="ARBA" id="ARBA00022723"/>
    </source>
</evidence>
<keyword evidence="2" id="KW-0847">Vitamin C</keyword>
<feature type="domain" description="Fe2OG dioxygenase" evidence="5">
    <location>
        <begin position="20"/>
        <end position="121"/>
    </location>
</feature>
<dbReference type="AlphaFoldDB" id="A0A8T2WLK5"/>
<keyword evidence="4" id="KW-0560">Oxidoreductase</keyword>
<dbReference type="InterPro" id="IPR027443">
    <property type="entry name" value="IPNS-like_sf"/>
</dbReference>
<dbReference type="Pfam" id="PF03171">
    <property type="entry name" value="2OG-FeII_Oxy"/>
    <property type="match status" value="1"/>
</dbReference>
<dbReference type="InterPro" id="IPR050295">
    <property type="entry name" value="Plant_2OG-oxidoreductases"/>
</dbReference>
<dbReference type="GO" id="GO:0016491">
    <property type="term" value="F:oxidoreductase activity"/>
    <property type="evidence" value="ECO:0007669"/>
    <property type="project" value="UniProtKB-KW"/>
</dbReference>
<keyword evidence="1 4" id="KW-0479">Metal-binding</keyword>
<evidence type="ECO:0000256" key="2">
    <source>
        <dbReference type="ARBA" id="ARBA00022896"/>
    </source>
</evidence>
<gene>
    <name evidence="6" type="ORF">H0E87_029278</name>
</gene>
<dbReference type="EMBL" id="JACEGQ020000018">
    <property type="protein sequence ID" value="KAH8481726.1"/>
    <property type="molecule type" value="Genomic_DNA"/>
</dbReference>
<comment type="similarity">
    <text evidence="4">Belongs to the iron/ascorbate-dependent oxidoreductase family.</text>
</comment>
<evidence type="ECO:0000259" key="5">
    <source>
        <dbReference type="PROSITE" id="PS51471"/>
    </source>
</evidence>
<comment type="caution">
    <text evidence="6">The sequence shown here is derived from an EMBL/GenBank/DDBJ whole genome shotgun (WGS) entry which is preliminary data.</text>
</comment>
<dbReference type="PANTHER" id="PTHR47991">
    <property type="entry name" value="OXOGLUTARATE/IRON-DEPENDENT DIOXYGENASE"/>
    <property type="match status" value="1"/>
</dbReference>
<dbReference type="Gene3D" id="2.60.120.330">
    <property type="entry name" value="B-lactam Antibiotic, Isopenicillin N Synthase, Chain"/>
    <property type="match status" value="1"/>
</dbReference>
<dbReference type="InterPro" id="IPR005123">
    <property type="entry name" value="Oxoglu/Fe-dep_dioxygenase_dom"/>
</dbReference>
<organism evidence="6 7">
    <name type="scientific">Populus deltoides</name>
    <name type="common">Eastern poplar</name>
    <name type="synonym">Eastern cottonwood</name>
    <dbReference type="NCBI Taxonomy" id="3696"/>
    <lineage>
        <taxon>Eukaryota</taxon>
        <taxon>Viridiplantae</taxon>
        <taxon>Streptophyta</taxon>
        <taxon>Embryophyta</taxon>
        <taxon>Tracheophyta</taxon>
        <taxon>Spermatophyta</taxon>
        <taxon>Magnoliopsida</taxon>
        <taxon>eudicotyledons</taxon>
        <taxon>Gunneridae</taxon>
        <taxon>Pentapetalae</taxon>
        <taxon>rosids</taxon>
        <taxon>fabids</taxon>
        <taxon>Malpighiales</taxon>
        <taxon>Salicaceae</taxon>
        <taxon>Saliceae</taxon>
        <taxon>Populus</taxon>
    </lineage>
</organism>
<dbReference type="PROSITE" id="PS51471">
    <property type="entry name" value="FE2OG_OXY"/>
    <property type="match status" value="1"/>
</dbReference>
<dbReference type="GO" id="GO:0046872">
    <property type="term" value="F:metal ion binding"/>
    <property type="evidence" value="ECO:0007669"/>
    <property type="project" value="UniProtKB-KW"/>
</dbReference>
<sequence>MARSLNLEDNCFLDKYGERALMQARFNFFPPCPRPDRSLGLKPHADGSAITIVLQDKEVEGLQFLKDDQWFRVPIQLPHALLINVGDQSEVMSNGFFKSPVHRVVTNSERERTSVAVFCSPDPDNDIEPVDGAVSETRPRLYKKVQDYGSKYLQYYQKGKRAIEAATKILPFVDEPTAQSTPTSVFFLKLSSFSLFLVNKGSAFFKGFEVKLCLCNPPDFALQYTAEACVTFPFGEKP</sequence>
<evidence type="ECO:0000313" key="7">
    <source>
        <dbReference type="Proteomes" id="UP000807159"/>
    </source>
</evidence>
<dbReference type="Proteomes" id="UP000807159">
    <property type="component" value="Chromosome 18"/>
</dbReference>
<evidence type="ECO:0000256" key="4">
    <source>
        <dbReference type="RuleBase" id="RU003682"/>
    </source>
</evidence>